<gene>
    <name evidence="1" type="ORF">BMR1_02g03620</name>
</gene>
<keyword evidence="2" id="KW-1185">Reference proteome</keyword>
<sequence>MFIDISHTFKLFNETEYEKQRRGSSIFLKMFPRLATRHIIPSAADVPSCEVKKVYPYRNSPHFTLYGINKTFTAVLTGYPPNTLPSDFKPNKGYLYGWSGTIRPDSWDKAHFSFFRDYAVVPPRKGITLEYCAHIYSPALSINQSINDALGTNYNSDKRDFGNDDNLNSIIIKGNGRNSKKIMSCCFLIHG</sequence>
<dbReference type="EMBL" id="FO082872">
    <property type="protein sequence ID" value="CCF73876.1"/>
    <property type="molecule type" value="Genomic_DNA"/>
</dbReference>
<dbReference type="OrthoDB" id="359167at2759"/>
<proteinExistence type="predicted"/>
<reference evidence="1 2" key="3">
    <citation type="journal article" date="2016" name="Sci. Rep.">
        <title>Genome-wide diversity and gene expression profiling of Babesia microti isolates identify polymorphic genes that mediate host-pathogen interactions.</title>
        <authorList>
            <person name="Silva J.C."/>
            <person name="Cornillot E."/>
            <person name="McCracken C."/>
            <person name="Usmani-Brown S."/>
            <person name="Dwivedi A."/>
            <person name="Ifeonu O.O."/>
            <person name="Crabtree J."/>
            <person name="Gotia H.T."/>
            <person name="Virji A.Z."/>
            <person name="Reynes C."/>
            <person name="Colinge J."/>
            <person name="Kumar V."/>
            <person name="Lawres L."/>
            <person name="Pazzi J.E."/>
            <person name="Pablo J.V."/>
            <person name="Hung C."/>
            <person name="Brancato J."/>
            <person name="Kumari P."/>
            <person name="Orvis J."/>
            <person name="Tretina K."/>
            <person name="Chibucos M."/>
            <person name="Ott S."/>
            <person name="Sadzewicz L."/>
            <person name="Sengamalay N."/>
            <person name="Shetty A.C."/>
            <person name="Su Q."/>
            <person name="Tallon L."/>
            <person name="Fraser C.M."/>
            <person name="Frutos R."/>
            <person name="Molina D.M."/>
            <person name="Krause P.J."/>
            <person name="Ben Mamoun C."/>
        </authorList>
    </citation>
    <scope>NUCLEOTIDE SEQUENCE [LARGE SCALE GENOMIC DNA]</scope>
    <source>
        <strain evidence="1 2">RI</strain>
    </source>
</reference>
<dbReference type="Proteomes" id="UP000002899">
    <property type="component" value="Chromosome II"/>
</dbReference>
<reference evidence="1 2" key="1">
    <citation type="journal article" date="2012" name="Nucleic Acids Res.">
        <title>Sequencing of the smallest Apicomplexan genome from the human pathogen Babesia microti.</title>
        <authorList>
            <person name="Cornillot E."/>
            <person name="Hadj-Kaddour K."/>
            <person name="Dassouli A."/>
            <person name="Noel B."/>
            <person name="Ranwez V."/>
            <person name="Vacherie B."/>
            <person name="Augagneur Y."/>
            <person name="Bres V."/>
            <person name="Duclos A."/>
            <person name="Randazzo S."/>
            <person name="Carcy B."/>
            <person name="Debierre-Grockiego F."/>
            <person name="Delbecq S."/>
            <person name="Moubri-Menage K."/>
            <person name="Shams-Eldin H."/>
            <person name="Usmani-Brown S."/>
            <person name="Bringaud F."/>
            <person name="Wincker P."/>
            <person name="Vivares C.P."/>
            <person name="Schwarz R.T."/>
            <person name="Schetters T.P."/>
            <person name="Krause P.J."/>
            <person name="Gorenflot A."/>
            <person name="Berry V."/>
            <person name="Barbe V."/>
            <person name="Ben Mamoun C."/>
        </authorList>
    </citation>
    <scope>NUCLEOTIDE SEQUENCE [LARGE SCALE GENOMIC DNA]</scope>
    <source>
        <strain evidence="1 2">RI</strain>
    </source>
</reference>
<evidence type="ECO:0000313" key="2">
    <source>
        <dbReference type="Proteomes" id="UP000002899"/>
    </source>
</evidence>
<evidence type="ECO:0000313" key="1">
    <source>
        <dbReference type="EMBL" id="CCF73876.1"/>
    </source>
</evidence>
<dbReference type="KEGG" id="bmic:BMR1_02g03620"/>
<protein>
    <submittedName>
        <fullName evidence="1">Uncharacterized protein</fullName>
    </submittedName>
</protein>
<organism evidence="1 2">
    <name type="scientific">Babesia microti (strain RI)</name>
    <dbReference type="NCBI Taxonomy" id="1133968"/>
    <lineage>
        <taxon>Eukaryota</taxon>
        <taxon>Sar</taxon>
        <taxon>Alveolata</taxon>
        <taxon>Apicomplexa</taxon>
        <taxon>Aconoidasida</taxon>
        <taxon>Piroplasmida</taxon>
        <taxon>Babesiidae</taxon>
        <taxon>Babesia</taxon>
    </lineage>
</organism>
<accession>I7IGH6</accession>
<name>I7IGH6_BABMR</name>
<dbReference type="OMA" id="YSMKETR"/>
<reference evidence="1 2" key="2">
    <citation type="journal article" date="2013" name="PLoS ONE">
        <title>Whole genome mapping and re-organization of the nuclear and mitochondrial genomes of Babesia microti isolates.</title>
        <authorList>
            <person name="Cornillot E."/>
            <person name="Dassouli A."/>
            <person name="Garg A."/>
            <person name="Pachikara N."/>
            <person name="Randazzo S."/>
            <person name="Depoix D."/>
            <person name="Carcy B."/>
            <person name="Delbecq S."/>
            <person name="Frutos R."/>
            <person name="Silva J.C."/>
            <person name="Sutton R."/>
            <person name="Krause P.J."/>
            <person name="Mamoun C.B."/>
        </authorList>
    </citation>
    <scope>NUCLEOTIDE SEQUENCE [LARGE SCALE GENOMIC DNA]</scope>
    <source>
        <strain evidence="1 2">RI</strain>
    </source>
</reference>
<dbReference type="RefSeq" id="XP_012648485.1">
    <property type="nucleotide sequence ID" value="XM_012793031.1"/>
</dbReference>
<dbReference type="GeneID" id="24424506"/>
<dbReference type="AlphaFoldDB" id="I7IGH6"/>
<dbReference type="VEuPathDB" id="PiroplasmaDB:BMR1_02g03620"/>